<reference evidence="8 9" key="1">
    <citation type="submission" date="2015-12" db="EMBL/GenBank/DDBJ databases">
        <title>Draft genome sequnece of Fervidicola ferrireducens strain Y170.</title>
        <authorList>
            <person name="Patel B.K."/>
        </authorList>
    </citation>
    <scope>NUCLEOTIDE SEQUENCE [LARGE SCALE GENOMIC DNA]</scope>
    <source>
        <strain evidence="8 9">Y170</strain>
    </source>
</reference>
<dbReference type="Pfam" id="PF00950">
    <property type="entry name" value="ABC-3"/>
    <property type="match status" value="1"/>
</dbReference>
<name>A0A140LB92_9FIRM</name>
<dbReference type="AlphaFoldDB" id="A0A140LB92"/>
<keyword evidence="9" id="KW-1185">Reference proteome</keyword>
<dbReference type="STRING" id="520764.AN618_08290"/>
<comment type="similarity">
    <text evidence="2 6">Belongs to the ABC-3 integral membrane protein family.</text>
</comment>
<dbReference type="InParanoid" id="A0A140LB92"/>
<gene>
    <name evidence="8" type="primary">znuB</name>
    <name evidence="8" type="ORF">AN618_08290</name>
</gene>
<protein>
    <submittedName>
        <fullName evidence="8">High-affinity zinc uptake system membrane protein ZnuB</fullName>
    </submittedName>
</protein>
<feature type="transmembrane region" description="Helical" evidence="7">
    <location>
        <begin position="247"/>
        <end position="267"/>
    </location>
</feature>
<dbReference type="FunCoup" id="A0A140LB92">
    <property type="interactions" value="109"/>
</dbReference>
<evidence type="ECO:0000256" key="5">
    <source>
        <dbReference type="ARBA" id="ARBA00023136"/>
    </source>
</evidence>
<organism evidence="8 9">
    <name type="scientific">Fervidicola ferrireducens</name>
    <dbReference type="NCBI Taxonomy" id="520764"/>
    <lineage>
        <taxon>Bacteria</taxon>
        <taxon>Bacillati</taxon>
        <taxon>Bacillota</taxon>
        <taxon>Clostridia</taxon>
        <taxon>Thermosediminibacterales</taxon>
        <taxon>Thermosediminibacteraceae</taxon>
        <taxon>Fervidicola</taxon>
    </lineage>
</organism>
<dbReference type="InterPro" id="IPR001626">
    <property type="entry name" value="ABC_TroCD"/>
</dbReference>
<keyword evidence="4 7" id="KW-1133">Transmembrane helix</keyword>
<proteinExistence type="inferred from homology"/>
<dbReference type="SUPFAM" id="SSF81345">
    <property type="entry name" value="ABC transporter involved in vitamin B12 uptake, BtuC"/>
    <property type="match status" value="1"/>
</dbReference>
<feature type="transmembrane region" description="Helical" evidence="7">
    <location>
        <begin position="58"/>
        <end position="81"/>
    </location>
</feature>
<evidence type="ECO:0000256" key="4">
    <source>
        <dbReference type="ARBA" id="ARBA00022989"/>
    </source>
</evidence>
<dbReference type="PANTHER" id="PTHR30477:SF0">
    <property type="entry name" value="METAL TRANSPORT SYSTEM MEMBRANE PROTEIN TM_0125-RELATED"/>
    <property type="match status" value="1"/>
</dbReference>
<evidence type="ECO:0000313" key="8">
    <source>
        <dbReference type="EMBL" id="KXG77817.1"/>
    </source>
</evidence>
<dbReference type="EMBL" id="LOED01000007">
    <property type="protein sequence ID" value="KXG77817.1"/>
    <property type="molecule type" value="Genomic_DNA"/>
</dbReference>
<dbReference type="PANTHER" id="PTHR30477">
    <property type="entry name" value="ABC-TRANSPORTER METAL-BINDING PROTEIN"/>
    <property type="match status" value="1"/>
</dbReference>
<evidence type="ECO:0000313" key="9">
    <source>
        <dbReference type="Proteomes" id="UP000070427"/>
    </source>
</evidence>
<comment type="caution">
    <text evidence="8">The sequence shown here is derived from an EMBL/GenBank/DDBJ whole genome shotgun (WGS) entry which is preliminary data.</text>
</comment>
<evidence type="ECO:0000256" key="2">
    <source>
        <dbReference type="ARBA" id="ARBA00008034"/>
    </source>
</evidence>
<keyword evidence="5 7" id="KW-0472">Membrane</keyword>
<dbReference type="GO" id="GO:0043190">
    <property type="term" value="C:ATP-binding cassette (ABC) transporter complex"/>
    <property type="evidence" value="ECO:0007669"/>
    <property type="project" value="InterPro"/>
</dbReference>
<feature type="transmembrane region" description="Helical" evidence="7">
    <location>
        <begin position="200"/>
        <end position="217"/>
    </location>
</feature>
<dbReference type="GO" id="GO:0055085">
    <property type="term" value="P:transmembrane transport"/>
    <property type="evidence" value="ECO:0007669"/>
    <property type="project" value="InterPro"/>
</dbReference>
<keyword evidence="3 6" id="KW-0812">Transmembrane</keyword>
<evidence type="ECO:0000256" key="3">
    <source>
        <dbReference type="ARBA" id="ARBA00022692"/>
    </source>
</evidence>
<dbReference type="Proteomes" id="UP000070427">
    <property type="component" value="Unassembled WGS sequence"/>
</dbReference>
<dbReference type="PATRIC" id="fig|520764.3.peg.861"/>
<keyword evidence="6" id="KW-0813">Transport</keyword>
<feature type="transmembrane region" description="Helical" evidence="7">
    <location>
        <begin position="224"/>
        <end position="241"/>
    </location>
</feature>
<sequence>MKEGITMEIFQYSFMVRAFAAGIASALVTSSIGVFVVLRRMSMVGDSLSHASLAGVAAGMFFGFYPFYGAVAFSVLAALLVEMVRVTFKRYAEVALAVVMSASMGAAVVMISLGRSFNADLFSYLFGSLMAVTEEDIKLIIILGIFVMAALYLLRRQLFSIAFDEETARLSGIPVNTVNVLFSILTALTVAISVRIVGTLLVSALIVIPAAVSLQLARSFNSAIFISNMVAAFSVITGLYLSFYFDLAPGGTIVLIASAVLFVVLLVKRRYSYRGV</sequence>
<dbReference type="InterPro" id="IPR037294">
    <property type="entry name" value="ABC_BtuC-like"/>
</dbReference>
<comment type="subcellular location">
    <subcellularLocation>
        <location evidence="6">Cell membrane</location>
        <topology evidence="6">Multi-pass membrane protein</topology>
    </subcellularLocation>
    <subcellularLocation>
        <location evidence="1">Membrane</location>
        <topology evidence="1">Multi-pass membrane protein</topology>
    </subcellularLocation>
</comment>
<dbReference type="Gene3D" id="1.10.3470.10">
    <property type="entry name" value="ABC transporter involved in vitamin B12 uptake, BtuC"/>
    <property type="match status" value="1"/>
</dbReference>
<evidence type="ECO:0000256" key="7">
    <source>
        <dbReference type="SAM" id="Phobius"/>
    </source>
</evidence>
<evidence type="ECO:0000256" key="1">
    <source>
        <dbReference type="ARBA" id="ARBA00004141"/>
    </source>
</evidence>
<evidence type="ECO:0000256" key="6">
    <source>
        <dbReference type="RuleBase" id="RU003943"/>
    </source>
</evidence>
<feature type="transmembrane region" description="Helical" evidence="7">
    <location>
        <begin position="93"/>
        <end position="117"/>
    </location>
</feature>
<feature type="transmembrane region" description="Helical" evidence="7">
    <location>
        <begin position="12"/>
        <end position="38"/>
    </location>
</feature>
<dbReference type="CDD" id="cd06550">
    <property type="entry name" value="TM_ABC_iron-siderophores_like"/>
    <property type="match status" value="1"/>
</dbReference>
<accession>A0A140LB92</accession>
<feature type="transmembrane region" description="Helical" evidence="7">
    <location>
        <begin position="175"/>
        <end position="194"/>
    </location>
</feature>
<feature type="transmembrane region" description="Helical" evidence="7">
    <location>
        <begin position="137"/>
        <end position="154"/>
    </location>
</feature>
<dbReference type="GO" id="GO:0010043">
    <property type="term" value="P:response to zinc ion"/>
    <property type="evidence" value="ECO:0007669"/>
    <property type="project" value="TreeGrafter"/>
</dbReference>